<keyword evidence="2 4" id="KW-0807">Transducer</keyword>
<evidence type="ECO:0000256" key="3">
    <source>
        <dbReference type="ARBA" id="ARBA00029447"/>
    </source>
</evidence>
<reference evidence="8 9" key="1">
    <citation type="submission" date="2010-08" db="EMBL/GenBank/DDBJ databases">
        <title>The draft genome of Desulfovibrio fructosovorans JJ.</title>
        <authorList>
            <consortium name="US DOE Joint Genome Institute (JGI-PGF)"/>
            <person name="Lucas S."/>
            <person name="Copeland A."/>
            <person name="Lapidus A."/>
            <person name="Cheng J.-F."/>
            <person name="Bruce D."/>
            <person name="Goodwin L."/>
            <person name="Pitluck S."/>
            <person name="Land M.L."/>
            <person name="Hauser L."/>
            <person name="Chang Y.-J."/>
            <person name="Jeffries C."/>
            <person name="Wall J.D."/>
            <person name="Stahl D.A."/>
            <person name="Arkin A.P."/>
            <person name="Dehal P."/>
            <person name="Stolyar S.M."/>
            <person name="Hazen T.C."/>
            <person name="Woyke T.J."/>
        </authorList>
    </citation>
    <scope>NUCLEOTIDE SEQUENCE [LARGE SCALE GENOMIC DNA]</scope>
    <source>
        <strain evidence="8 9">JJ</strain>
    </source>
</reference>
<keyword evidence="6" id="KW-0812">Transmembrane</keyword>
<keyword evidence="9" id="KW-1185">Reference proteome</keyword>
<evidence type="ECO:0000256" key="6">
    <source>
        <dbReference type="SAM" id="Phobius"/>
    </source>
</evidence>
<name>E1JZ22_SOLFR</name>
<dbReference type="PROSITE" id="PS50111">
    <property type="entry name" value="CHEMOTAXIS_TRANSDUC_2"/>
    <property type="match status" value="1"/>
</dbReference>
<dbReference type="InterPro" id="IPR004089">
    <property type="entry name" value="MCPsignal_dom"/>
</dbReference>
<dbReference type="RefSeq" id="WP_005994971.1">
    <property type="nucleotide sequence ID" value="NZ_AECZ01000020.1"/>
</dbReference>
<evidence type="ECO:0000313" key="8">
    <source>
        <dbReference type="EMBL" id="EFL50438.1"/>
    </source>
</evidence>
<feature type="compositionally biased region" description="Low complexity" evidence="5">
    <location>
        <begin position="248"/>
        <end position="257"/>
    </location>
</feature>
<dbReference type="AlphaFoldDB" id="E1JZ22"/>
<dbReference type="CDD" id="cd11386">
    <property type="entry name" value="MCP_signal"/>
    <property type="match status" value="1"/>
</dbReference>
<organism evidence="8 9">
    <name type="scientific">Solidesulfovibrio fructosivorans JJ]</name>
    <dbReference type="NCBI Taxonomy" id="596151"/>
    <lineage>
        <taxon>Bacteria</taxon>
        <taxon>Pseudomonadati</taxon>
        <taxon>Thermodesulfobacteriota</taxon>
        <taxon>Desulfovibrionia</taxon>
        <taxon>Desulfovibrionales</taxon>
        <taxon>Desulfovibrionaceae</taxon>
        <taxon>Solidesulfovibrio</taxon>
    </lineage>
</organism>
<feature type="region of interest" description="Disordered" evidence="5">
    <location>
        <begin position="248"/>
        <end position="274"/>
    </location>
</feature>
<dbReference type="Gene3D" id="1.10.287.950">
    <property type="entry name" value="Methyl-accepting chemotaxis protein"/>
    <property type="match status" value="1"/>
</dbReference>
<comment type="similarity">
    <text evidence="3">Belongs to the methyl-accepting chemotaxis (MCP) protein family.</text>
</comment>
<dbReference type="CDD" id="cd00130">
    <property type="entry name" value="PAS"/>
    <property type="match status" value="1"/>
</dbReference>
<dbReference type="InterPro" id="IPR038158">
    <property type="entry name" value="H-NOX_domain_sf"/>
</dbReference>
<evidence type="ECO:0000256" key="1">
    <source>
        <dbReference type="ARBA" id="ARBA00004370"/>
    </source>
</evidence>
<dbReference type="Pfam" id="PF13426">
    <property type="entry name" value="PAS_9"/>
    <property type="match status" value="1"/>
</dbReference>
<protein>
    <submittedName>
        <fullName evidence="8">Methyl-accepting chemotaxis sensory transducer with Pas/Pac sensor</fullName>
    </submittedName>
</protein>
<dbReference type="InterPro" id="IPR035965">
    <property type="entry name" value="PAS-like_dom_sf"/>
</dbReference>
<keyword evidence="6" id="KW-0472">Membrane</keyword>
<dbReference type="STRING" id="596151.DesfrDRAFT_2871"/>
<dbReference type="SMART" id="SM00283">
    <property type="entry name" value="MA"/>
    <property type="match status" value="1"/>
</dbReference>
<keyword evidence="6" id="KW-1133">Transmembrane helix</keyword>
<dbReference type="FunFam" id="1.10.287.950:FF:000001">
    <property type="entry name" value="Methyl-accepting chemotaxis sensory transducer"/>
    <property type="match status" value="1"/>
</dbReference>
<feature type="transmembrane region" description="Helical" evidence="6">
    <location>
        <begin position="20"/>
        <end position="51"/>
    </location>
</feature>
<proteinExistence type="inferred from homology"/>
<comment type="caution">
    <text evidence="8">The sequence shown here is derived from an EMBL/GenBank/DDBJ whole genome shotgun (WGS) entry which is preliminary data.</text>
</comment>
<dbReference type="eggNOG" id="COG0840">
    <property type="taxonomic scope" value="Bacteria"/>
</dbReference>
<dbReference type="EMBL" id="AECZ01000020">
    <property type="protein sequence ID" value="EFL50438.1"/>
    <property type="molecule type" value="Genomic_DNA"/>
</dbReference>
<dbReference type="PANTHER" id="PTHR32089:SF112">
    <property type="entry name" value="LYSOZYME-LIKE PROTEIN-RELATED"/>
    <property type="match status" value="1"/>
</dbReference>
<evidence type="ECO:0000256" key="4">
    <source>
        <dbReference type="PROSITE-ProRule" id="PRU00284"/>
    </source>
</evidence>
<dbReference type="GO" id="GO:0007165">
    <property type="term" value="P:signal transduction"/>
    <property type="evidence" value="ECO:0007669"/>
    <property type="project" value="UniProtKB-KW"/>
</dbReference>
<dbReference type="SUPFAM" id="SSF55785">
    <property type="entry name" value="PYP-like sensor domain (PAS domain)"/>
    <property type="match status" value="1"/>
</dbReference>
<sequence>MSNHNSPYNPGFLCLPLGALFAVCVIGATLLGNLIVAVVLAIAGLIVAWLATSRINAPLGKLHDGLYRINNDSKTFYLDEVLSWKALGPLGAEMSKALSFNMLRREYYRGAVFGVGTPFFICNKEGRITHASKSLTEMLRKKHDAIIGKTVSQAFYNKDGASLTEKALAAGGSENAERDLTLWDGRVIACHFSVNCFHGVRDDLLGAVTCITDLSILRTKQQELERSQADLHNLGGEINELAQRVASASEELSASSDEQARGAQQQKGQSDAVATAMEEMTATVMEVAKNASKTSEAADSANEAAETGAVEVREAVAGIKAVAESAGKLGQVVTALDGQAAEIGRIIGVINDIADQTNLLALNAAIEAARAGEAGRGFAVVADEVRKLAEKTMTATKEVEKSIHQIQEGSRHAVDSMQETDARVATSTDATHKAGQALERIMERIHEVTGQVSQIATAAEQQSAAAEEINQNIEVIAHVAAEADEGASQTAQATRELAELAQSLLTLAGTFADRHEEDLKLRTSDGNMKGILPKLMQEFITEKYGKTVFNAMQEEMGHPTFLPTQNYPDQVLRQMAEFVSAQTGVSVKDIFLAMGRYTIKGFHHLYPRYFKAHNLKDFYLTMNDTHTRLTKDMPGLEPPKFTYEEKGATLVMTYHSRRGYPEYYEGILRGAAEYFKEPVTITVSAGDKHTVRAEIAFPSLPGGGSRKALAS</sequence>
<evidence type="ECO:0000256" key="5">
    <source>
        <dbReference type="SAM" id="MobiDB-lite"/>
    </source>
</evidence>
<dbReference type="Gene3D" id="3.30.450.20">
    <property type="entry name" value="PAS domain"/>
    <property type="match status" value="1"/>
</dbReference>
<dbReference type="GO" id="GO:0016020">
    <property type="term" value="C:membrane"/>
    <property type="evidence" value="ECO:0007669"/>
    <property type="project" value="UniProtKB-SubCell"/>
</dbReference>
<dbReference type="SUPFAM" id="SSF111126">
    <property type="entry name" value="Ligand-binding domain in the NO signalling and Golgi transport"/>
    <property type="match status" value="1"/>
</dbReference>
<dbReference type="InterPro" id="IPR000014">
    <property type="entry name" value="PAS"/>
</dbReference>
<comment type="subcellular location">
    <subcellularLocation>
        <location evidence="1">Membrane</location>
    </subcellularLocation>
</comment>
<evidence type="ECO:0000259" key="7">
    <source>
        <dbReference type="PROSITE" id="PS50111"/>
    </source>
</evidence>
<dbReference type="GO" id="GO:0020037">
    <property type="term" value="F:heme binding"/>
    <property type="evidence" value="ECO:0007669"/>
    <property type="project" value="InterPro"/>
</dbReference>
<evidence type="ECO:0000256" key="2">
    <source>
        <dbReference type="ARBA" id="ARBA00023224"/>
    </source>
</evidence>
<evidence type="ECO:0000313" key="9">
    <source>
        <dbReference type="Proteomes" id="UP000006250"/>
    </source>
</evidence>
<dbReference type="OrthoDB" id="9816383at2"/>
<feature type="domain" description="Methyl-accepting transducer" evidence="7">
    <location>
        <begin position="241"/>
        <end position="477"/>
    </location>
</feature>
<dbReference type="Pfam" id="PF00015">
    <property type="entry name" value="MCPsignal"/>
    <property type="match status" value="1"/>
</dbReference>
<dbReference type="GO" id="GO:0006935">
    <property type="term" value="P:chemotaxis"/>
    <property type="evidence" value="ECO:0007669"/>
    <property type="project" value="UniProtKB-ARBA"/>
</dbReference>
<dbReference type="SUPFAM" id="SSF58104">
    <property type="entry name" value="Methyl-accepting chemotaxis protein (MCP) signaling domain"/>
    <property type="match status" value="1"/>
</dbReference>
<dbReference type="Gene3D" id="3.90.1520.10">
    <property type="entry name" value="H-NOX domain"/>
    <property type="match status" value="1"/>
</dbReference>
<gene>
    <name evidence="8" type="ORF">DesfrDRAFT_2871</name>
</gene>
<dbReference type="PANTHER" id="PTHR32089">
    <property type="entry name" value="METHYL-ACCEPTING CHEMOTAXIS PROTEIN MCPB"/>
    <property type="match status" value="1"/>
</dbReference>
<dbReference type="Pfam" id="PF07700">
    <property type="entry name" value="HNOB"/>
    <property type="match status" value="1"/>
</dbReference>
<dbReference type="InterPro" id="IPR011644">
    <property type="entry name" value="Heme_NO-bd"/>
</dbReference>
<dbReference type="Proteomes" id="UP000006250">
    <property type="component" value="Unassembled WGS sequence"/>
</dbReference>
<accession>E1JZ22</accession>
<dbReference type="InterPro" id="IPR024096">
    <property type="entry name" value="NO_sig/Golgi_transp_ligand-bd"/>
</dbReference>